<dbReference type="InterPro" id="IPR004360">
    <property type="entry name" value="Glyas_Fos-R_dOase_dom"/>
</dbReference>
<dbReference type="Gene3D" id="3.10.180.10">
    <property type="entry name" value="2,3-Dihydroxybiphenyl 1,2-Dioxygenase, domain 1"/>
    <property type="match status" value="1"/>
</dbReference>
<protein>
    <submittedName>
        <fullName evidence="2">VOC family protein</fullName>
    </submittedName>
</protein>
<dbReference type="InterPro" id="IPR029068">
    <property type="entry name" value="Glyas_Bleomycin-R_OHBP_Dase"/>
</dbReference>
<gene>
    <name evidence="2" type="ORF">NEH16_31130</name>
</gene>
<name>A0ABY6Q012_9ACTN</name>
<evidence type="ECO:0000313" key="2">
    <source>
        <dbReference type="EMBL" id="UZK57952.1"/>
    </source>
</evidence>
<dbReference type="PROSITE" id="PS51819">
    <property type="entry name" value="VOC"/>
    <property type="match status" value="1"/>
</dbReference>
<sequence length="128" mass="13945">MNIIGSAVVLTVDDPALSTRFFVSHLGFREVLVAQGITHLARDDAATDIVLRSSVGPGSSQRHPPTQVRAVVSFTVTGIHAEYERLRREGARITLPPRMEPWGEWGLQLTDPNGVVIQLVEWIPPAGA</sequence>
<dbReference type="RefSeq" id="WP_265546460.1">
    <property type="nucleotide sequence ID" value="NZ_CP098740.1"/>
</dbReference>
<dbReference type="InterPro" id="IPR037523">
    <property type="entry name" value="VOC_core"/>
</dbReference>
<proteinExistence type="predicted"/>
<reference evidence="2" key="1">
    <citation type="journal article" date="2022" name="Front. Microbiol.">
        <title>Mirubactin C rescues the lethal effect of cell wall biosynthesis mutations in Bacillus subtilis.</title>
        <authorList>
            <person name="Kepplinger B."/>
            <person name="Wen X."/>
            <person name="Tyler A.R."/>
            <person name="Kim B.Y."/>
            <person name="Brown J."/>
            <person name="Banks P."/>
            <person name="Dashti Y."/>
            <person name="Mackenzie E.S."/>
            <person name="Wills C."/>
            <person name="Kawai Y."/>
            <person name="Waldron K.J."/>
            <person name="Allenby N.E.E."/>
            <person name="Wu L.J."/>
            <person name="Hall M.J."/>
            <person name="Errington J."/>
        </authorList>
    </citation>
    <scope>NUCLEOTIDE SEQUENCE</scope>
    <source>
        <strain evidence="2">MDA8-470</strain>
    </source>
</reference>
<dbReference type="Pfam" id="PF00903">
    <property type="entry name" value="Glyoxalase"/>
    <property type="match status" value="1"/>
</dbReference>
<accession>A0ABY6Q012</accession>
<evidence type="ECO:0000259" key="1">
    <source>
        <dbReference type="PROSITE" id="PS51819"/>
    </source>
</evidence>
<evidence type="ECO:0000313" key="3">
    <source>
        <dbReference type="Proteomes" id="UP001164963"/>
    </source>
</evidence>
<dbReference type="SUPFAM" id="SSF54593">
    <property type="entry name" value="Glyoxalase/Bleomycin resistance protein/Dihydroxybiphenyl dioxygenase"/>
    <property type="match status" value="1"/>
</dbReference>
<dbReference type="EMBL" id="CP098740">
    <property type="protein sequence ID" value="UZK57952.1"/>
    <property type="molecule type" value="Genomic_DNA"/>
</dbReference>
<keyword evidence="3" id="KW-1185">Reference proteome</keyword>
<organism evidence="2 3">
    <name type="scientific">Streptomyces drozdowiczii</name>
    <dbReference type="NCBI Taxonomy" id="202862"/>
    <lineage>
        <taxon>Bacteria</taxon>
        <taxon>Bacillati</taxon>
        <taxon>Actinomycetota</taxon>
        <taxon>Actinomycetes</taxon>
        <taxon>Kitasatosporales</taxon>
        <taxon>Streptomycetaceae</taxon>
        <taxon>Streptomyces</taxon>
    </lineage>
</organism>
<feature type="domain" description="VOC" evidence="1">
    <location>
        <begin position="3"/>
        <end position="122"/>
    </location>
</feature>
<dbReference type="Proteomes" id="UP001164963">
    <property type="component" value="Chromosome"/>
</dbReference>